<gene>
    <name evidence="3" type="ORF">RM445_01745</name>
</gene>
<sequence>MMLPAGRRAAILSYRLGTADGVSVTAAQWATALRRLGMRVTTVAGAGRADLLVEGLAIDALRPPSQARLAAALGDVDLVVVDNVCSLPMNPTVGEAVAEYLAGRPAVLRHHDLPWEREQYAGFTSWPPDDPQWRHVTINEPARRALAERRGIAATTVYHGFDERPVPWRRTEARAALGVPDRRTLVLQPTRAIPRKNVDAGLALAAALDATFWLTGPAEDGFAAELDRLIRAAGVPVLRGMPAGVSMAAAYAACDVVVLPSTWEGFGLPLIESAFHRRPIAVGDFPVARELAAFGFRWFSPADPEPLRRWSAAPDRALLDHNEATARRHFGLDALVRRLDLLLSGVPMCHHSGASPDGDSEEGNVTACDCLTV</sequence>
<accession>A0ABU2N2Y1</accession>
<protein>
    <submittedName>
        <fullName evidence="3">Glycosyltransferase family 4 protein</fullName>
        <ecNumber evidence="3">2.4.-.-</ecNumber>
    </submittedName>
</protein>
<evidence type="ECO:0000313" key="4">
    <source>
        <dbReference type="Proteomes" id="UP001183202"/>
    </source>
</evidence>
<organism evidence="3 4">
    <name type="scientific">Pseudonocardia charpentierae</name>
    <dbReference type="NCBI Taxonomy" id="3075545"/>
    <lineage>
        <taxon>Bacteria</taxon>
        <taxon>Bacillati</taxon>
        <taxon>Actinomycetota</taxon>
        <taxon>Actinomycetes</taxon>
        <taxon>Pseudonocardiales</taxon>
        <taxon>Pseudonocardiaceae</taxon>
        <taxon>Pseudonocardia</taxon>
    </lineage>
</organism>
<keyword evidence="1 3" id="KW-0808">Transferase</keyword>
<dbReference type="SUPFAM" id="SSF53756">
    <property type="entry name" value="UDP-Glycosyltransferase/glycogen phosphorylase"/>
    <property type="match status" value="1"/>
</dbReference>
<dbReference type="Gene3D" id="3.40.50.2000">
    <property type="entry name" value="Glycogen Phosphorylase B"/>
    <property type="match status" value="1"/>
</dbReference>
<dbReference type="PANTHER" id="PTHR12526:SF634">
    <property type="entry name" value="BLL3361 PROTEIN"/>
    <property type="match status" value="1"/>
</dbReference>
<feature type="domain" description="Glycosyl transferase family 1" evidence="2">
    <location>
        <begin position="170"/>
        <end position="296"/>
    </location>
</feature>
<evidence type="ECO:0000256" key="1">
    <source>
        <dbReference type="ARBA" id="ARBA00022679"/>
    </source>
</evidence>
<comment type="caution">
    <text evidence="3">The sequence shown here is derived from an EMBL/GenBank/DDBJ whole genome shotgun (WGS) entry which is preliminary data.</text>
</comment>
<reference evidence="4" key="1">
    <citation type="submission" date="2023-07" db="EMBL/GenBank/DDBJ databases">
        <title>30 novel species of actinomycetes from the DSMZ collection.</title>
        <authorList>
            <person name="Nouioui I."/>
        </authorList>
    </citation>
    <scope>NUCLEOTIDE SEQUENCE [LARGE SCALE GENOMIC DNA]</scope>
    <source>
        <strain evidence="4">DSM 45834</strain>
    </source>
</reference>
<dbReference type="PANTHER" id="PTHR12526">
    <property type="entry name" value="GLYCOSYLTRANSFERASE"/>
    <property type="match status" value="1"/>
</dbReference>
<dbReference type="Proteomes" id="UP001183202">
    <property type="component" value="Unassembled WGS sequence"/>
</dbReference>
<dbReference type="EC" id="2.4.-.-" evidence="3"/>
<proteinExistence type="predicted"/>
<dbReference type="Pfam" id="PF00534">
    <property type="entry name" value="Glycos_transf_1"/>
    <property type="match status" value="1"/>
</dbReference>
<evidence type="ECO:0000259" key="2">
    <source>
        <dbReference type="Pfam" id="PF00534"/>
    </source>
</evidence>
<dbReference type="GO" id="GO:0016757">
    <property type="term" value="F:glycosyltransferase activity"/>
    <property type="evidence" value="ECO:0007669"/>
    <property type="project" value="UniProtKB-KW"/>
</dbReference>
<dbReference type="InterPro" id="IPR001296">
    <property type="entry name" value="Glyco_trans_1"/>
</dbReference>
<keyword evidence="4" id="KW-1185">Reference proteome</keyword>
<keyword evidence="3" id="KW-0328">Glycosyltransferase</keyword>
<dbReference type="RefSeq" id="WP_311554140.1">
    <property type="nucleotide sequence ID" value="NZ_JAVREJ010000001.1"/>
</dbReference>
<dbReference type="EMBL" id="JAVREJ010000001">
    <property type="protein sequence ID" value="MDT0348244.1"/>
    <property type="molecule type" value="Genomic_DNA"/>
</dbReference>
<dbReference type="CDD" id="cd03801">
    <property type="entry name" value="GT4_PimA-like"/>
    <property type="match status" value="1"/>
</dbReference>
<name>A0ABU2N2Y1_9PSEU</name>
<evidence type="ECO:0000313" key="3">
    <source>
        <dbReference type="EMBL" id="MDT0348244.1"/>
    </source>
</evidence>